<protein>
    <submittedName>
        <fullName evidence="1">Uncharacterized protein</fullName>
    </submittedName>
</protein>
<dbReference type="AlphaFoldDB" id="A0A1I3X138"/>
<dbReference type="Proteomes" id="UP000198755">
    <property type="component" value="Unassembled WGS sequence"/>
</dbReference>
<name>A0A1I3X138_9HYPH</name>
<sequence length="77" mass="8043">MAVQASGGYRTDDATILRHITARAKSDISAKSDNRGGSSASRPFRIPAAFAYFSCSRAMSAIAAAGARTFAPEMTKA</sequence>
<keyword evidence="2" id="KW-1185">Reference proteome</keyword>
<organism evidence="1 2">
    <name type="scientific">Methylocapsa palsarum</name>
    <dbReference type="NCBI Taxonomy" id="1612308"/>
    <lineage>
        <taxon>Bacteria</taxon>
        <taxon>Pseudomonadati</taxon>
        <taxon>Pseudomonadota</taxon>
        <taxon>Alphaproteobacteria</taxon>
        <taxon>Hyphomicrobiales</taxon>
        <taxon>Beijerinckiaceae</taxon>
        <taxon>Methylocapsa</taxon>
    </lineage>
</organism>
<reference evidence="1 2" key="1">
    <citation type="submission" date="2016-10" db="EMBL/GenBank/DDBJ databases">
        <authorList>
            <person name="de Groot N.N."/>
        </authorList>
    </citation>
    <scope>NUCLEOTIDE SEQUENCE [LARGE SCALE GENOMIC DNA]</scope>
    <source>
        <strain evidence="1 2">NE2</strain>
    </source>
</reference>
<gene>
    <name evidence="1" type="ORF">SAMN05444581_102301</name>
</gene>
<evidence type="ECO:0000313" key="2">
    <source>
        <dbReference type="Proteomes" id="UP000198755"/>
    </source>
</evidence>
<accession>A0A1I3X138</accession>
<proteinExistence type="predicted"/>
<dbReference type="EMBL" id="FOSN01000002">
    <property type="protein sequence ID" value="SFK13375.1"/>
    <property type="molecule type" value="Genomic_DNA"/>
</dbReference>
<evidence type="ECO:0000313" key="1">
    <source>
        <dbReference type="EMBL" id="SFK13375.1"/>
    </source>
</evidence>